<keyword evidence="3" id="KW-1185">Reference proteome</keyword>
<evidence type="ECO:0000256" key="1">
    <source>
        <dbReference type="SAM" id="Phobius"/>
    </source>
</evidence>
<keyword evidence="1" id="KW-0812">Transmembrane</keyword>
<feature type="transmembrane region" description="Helical" evidence="1">
    <location>
        <begin position="20"/>
        <end position="43"/>
    </location>
</feature>
<name>A0ABY1GGX5_9GAMM</name>
<protein>
    <recommendedName>
        <fullName evidence="4">PH domain-containing protein</fullName>
    </recommendedName>
</protein>
<accession>A0ABY1GGX5</accession>
<comment type="caution">
    <text evidence="2">The sequence shown here is derived from an EMBL/GenBank/DDBJ whole genome shotgun (WGS) entry which is preliminary data.</text>
</comment>
<dbReference type="EMBL" id="FPAZ01000003">
    <property type="protein sequence ID" value="SFT47345.1"/>
    <property type="molecule type" value="Genomic_DNA"/>
</dbReference>
<proteinExistence type="predicted"/>
<keyword evidence="1" id="KW-1133">Transmembrane helix</keyword>
<evidence type="ECO:0000313" key="2">
    <source>
        <dbReference type="EMBL" id="SFT47345.1"/>
    </source>
</evidence>
<gene>
    <name evidence="2" type="ORF">SAMN04487854_103177</name>
</gene>
<reference evidence="2 3" key="1">
    <citation type="submission" date="2016-10" db="EMBL/GenBank/DDBJ databases">
        <authorList>
            <person name="Varghese N."/>
            <person name="Submissions S."/>
        </authorList>
    </citation>
    <scope>NUCLEOTIDE SEQUENCE [LARGE SCALE GENOMIC DNA]</scope>
    <source>
        <strain evidence="2 3">CGMCC 1.8499</strain>
    </source>
</reference>
<evidence type="ECO:0000313" key="3">
    <source>
        <dbReference type="Proteomes" id="UP000183805"/>
    </source>
</evidence>
<dbReference type="RefSeq" id="WP_143104561.1">
    <property type="nucleotide sequence ID" value="NZ_FPAZ01000003.1"/>
</dbReference>
<organism evidence="2 3">
    <name type="scientific">Pseudoalteromonas lipolytica</name>
    <dbReference type="NCBI Taxonomy" id="570156"/>
    <lineage>
        <taxon>Bacteria</taxon>
        <taxon>Pseudomonadati</taxon>
        <taxon>Pseudomonadota</taxon>
        <taxon>Gammaproteobacteria</taxon>
        <taxon>Alteromonadales</taxon>
        <taxon>Pseudoalteromonadaceae</taxon>
        <taxon>Pseudoalteromonas</taxon>
    </lineage>
</organism>
<dbReference type="Proteomes" id="UP000183805">
    <property type="component" value="Unassembled WGS sequence"/>
</dbReference>
<keyword evidence="1" id="KW-0472">Membrane</keyword>
<sequence>MFIIRYFQSGMSLESTFEHITAYQLPFFFFCIFLGSLFLAFLVSTLIKYTAVEIGDGYLKGRNYWFIKKRIPIKFISKLYLFRDNGIEAVVADAGQYGKVYILPIPKIR</sequence>
<evidence type="ECO:0008006" key="4">
    <source>
        <dbReference type="Google" id="ProtNLM"/>
    </source>
</evidence>